<dbReference type="EMBL" id="LR798433">
    <property type="protein sequence ID" value="CAB5231489.1"/>
    <property type="molecule type" value="Genomic_DNA"/>
</dbReference>
<evidence type="ECO:0000313" key="1">
    <source>
        <dbReference type="EMBL" id="CAB4166996.1"/>
    </source>
</evidence>
<evidence type="ECO:0000313" key="4">
    <source>
        <dbReference type="EMBL" id="CAB4189107.1"/>
    </source>
</evidence>
<organism evidence="2">
    <name type="scientific">uncultured Caudovirales phage</name>
    <dbReference type="NCBI Taxonomy" id="2100421"/>
    <lineage>
        <taxon>Viruses</taxon>
        <taxon>Duplodnaviria</taxon>
        <taxon>Heunggongvirae</taxon>
        <taxon>Uroviricota</taxon>
        <taxon>Caudoviricetes</taxon>
        <taxon>Peduoviridae</taxon>
        <taxon>Maltschvirus</taxon>
        <taxon>Maltschvirus maltsch</taxon>
    </lineage>
</organism>
<name>A0A6J5Q0D6_9CAUD</name>
<protein>
    <submittedName>
        <fullName evidence="2">Uncharacterized protein</fullName>
    </submittedName>
</protein>
<dbReference type="EMBL" id="LR796979">
    <property type="protein sequence ID" value="CAB4179306.1"/>
    <property type="molecule type" value="Genomic_DNA"/>
</dbReference>
<accession>A0A6J5Q0D6</accession>
<dbReference type="EMBL" id="LR797196">
    <property type="protein sequence ID" value="CAB4193269.1"/>
    <property type="molecule type" value="Genomic_DNA"/>
</dbReference>
<reference evidence="2" key="1">
    <citation type="submission" date="2020-05" db="EMBL/GenBank/DDBJ databases">
        <authorList>
            <person name="Chiriac C."/>
            <person name="Salcher M."/>
            <person name="Ghai R."/>
            <person name="Kavagutti S V."/>
        </authorList>
    </citation>
    <scope>NUCLEOTIDE SEQUENCE</scope>
</reference>
<proteinExistence type="predicted"/>
<evidence type="ECO:0000313" key="5">
    <source>
        <dbReference type="EMBL" id="CAB4193269.1"/>
    </source>
</evidence>
<gene>
    <name evidence="3" type="ORF">UFOVP1034_63</name>
    <name evidence="4" type="ORF">UFOVP1177_63</name>
    <name evidence="5" type="ORF">UFOVP1243_50</name>
    <name evidence="6" type="ORF">UFOVP1581_95</name>
    <name evidence="1" type="ORF">UFOVP854_95</name>
    <name evidence="2" type="ORF">UFOVP964_95</name>
</gene>
<sequence length="111" mass="12974">MATVAQAIEALSKYDPNEDMLVIYWDKELGREWANSELEELQVNYELTDEQITEIFNGIWKAITDDSYDTEDVGERINNAITEEISDWVKEKEEAKEDVNLWDKEIPNESI</sequence>
<dbReference type="EMBL" id="LR796924">
    <property type="protein sequence ID" value="CAB4174875.1"/>
    <property type="molecule type" value="Genomic_DNA"/>
</dbReference>
<evidence type="ECO:0000313" key="6">
    <source>
        <dbReference type="EMBL" id="CAB5231489.1"/>
    </source>
</evidence>
<evidence type="ECO:0000313" key="2">
    <source>
        <dbReference type="EMBL" id="CAB4174875.1"/>
    </source>
</evidence>
<dbReference type="EMBL" id="LR797132">
    <property type="protein sequence ID" value="CAB4189107.1"/>
    <property type="molecule type" value="Genomic_DNA"/>
</dbReference>
<dbReference type="EMBL" id="LR796798">
    <property type="protein sequence ID" value="CAB4166996.1"/>
    <property type="molecule type" value="Genomic_DNA"/>
</dbReference>
<evidence type="ECO:0000313" key="3">
    <source>
        <dbReference type="EMBL" id="CAB4179306.1"/>
    </source>
</evidence>